<accession>A0A9P8CE05</accession>
<dbReference type="InterPro" id="IPR027417">
    <property type="entry name" value="P-loop_NTPase"/>
</dbReference>
<name>A0A9P8CE05_9HELO</name>
<comment type="caution">
    <text evidence="1">The sequence shown here is derived from an EMBL/GenBank/DDBJ whole genome shotgun (WGS) entry which is preliminary data.</text>
</comment>
<dbReference type="Proteomes" id="UP000887226">
    <property type="component" value="Unassembled WGS sequence"/>
</dbReference>
<evidence type="ECO:0000313" key="1">
    <source>
        <dbReference type="EMBL" id="KAG9243598.1"/>
    </source>
</evidence>
<organism evidence="1 2">
    <name type="scientific">Calycina marina</name>
    <dbReference type="NCBI Taxonomy" id="1763456"/>
    <lineage>
        <taxon>Eukaryota</taxon>
        <taxon>Fungi</taxon>
        <taxon>Dikarya</taxon>
        <taxon>Ascomycota</taxon>
        <taxon>Pezizomycotina</taxon>
        <taxon>Leotiomycetes</taxon>
        <taxon>Helotiales</taxon>
        <taxon>Pezizellaceae</taxon>
        <taxon>Calycina</taxon>
    </lineage>
</organism>
<dbReference type="Gene3D" id="3.40.50.300">
    <property type="entry name" value="P-loop containing nucleotide triphosphate hydrolases"/>
    <property type="match status" value="1"/>
</dbReference>
<reference evidence="1" key="1">
    <citation type="journal article" date="2021" name="IMA Fungus">
        <title>Genomic characterization of three marine fungi, including Emericellopsis atlantica sp. nov. with signatures of a generalist lifestyle and marine biomass degradation.</title>
        <authorList>
            <person name="Hagestad O.C."/>
            <person name="Hou L."/>
            <person name="Andersen J.H."/>
            <person name="Hansen E.H."/>
            <person name="Altermark B."/>
            <person name="Li C."/>
            <person name="Kuhnert E."/>
            <person name="Cox R.J."/>
            <person name="Crous P.W."/>
            <person name="Spatafora J.W."/>
            <person name="Lail K."/>
            <person name="Amirebrahimi M."/>
            <person name="Lipzen A."/>
            <person name="Pangilinan J."/>
            <person name="Andreopoulos W."/>
            <person name="Hayes R.D."/>
            <person name="Ng V."/>
            <person name="Grigoriev I.V."/>
            <person name="Jackson S.A."/>
            <person name="Sutton T.D.S."/>
            <person name="Dobson A.D.W."/>
            <person name="Rama T."/>
        </authorList>
    </citation>
    <scope>NUCLEOTIDE SEQUENCE</scope>
    <source>
        <strain evidence="1">TRa3180A</strain>
    </source>
</reference>
<protein>
    <submittedName>
        <fullName evidence="1">Uncharacterized protein</fullName>
    </submittedName>
</protein>
<gene>
    <name evidence="1" type="ORF">BJ878DRAFT_111026</name>
</gene>
<dbReference type="SUPFAM" id="SSF52540">
    <property type="entry name" value="P-loop containing nucleoside triphosphate hydrolases"/>
    <property type="match status" value="1"/>
</dbReference>
<sequence length="159" mass="18031">MSMRHALIPEAEEKAAFPIKRLVPNTKRIPDFYGRQDELEMIEKHLAPSRERDTLRSSTIYRRGVGKTKTPAHFAHTSGCCFDAIFWVQCETSVGIRESFTDTVVSLEIPRASREVRHEENLLAVQNWLKRAGKTWLLIFDNAGSSSGNFIPKETKGAV</sequence>
<dbReference type="OrthoDB" id="6161812at2759"/>
<dbReference type="EMBL" id="MU253965">
    <property type="protein sequence ID" value="KAG9243598.1"/>
    <property type="molecule type" value="Genomic_DNA"/>
</dbReference>
<proteinExistence type="predicted"/>
<dbReference type="AlphaFoldDB" id="A0A9P8CE05"/>
<evidence type="ECO:0000313" key="2">
    <source>
        <dbReference type="Proteomes" id="UP000887226"/>
    </source>
</evidence>
<keyword evidence="2" id="KW-1185">Reference proteome</keyword>